<dbReference type="SUPFAM" id="SSF47413">
    <property type="entry name" value="lambda repressor-like DNA-binding domains"/>
    <property type="match status" value="1"/>
</dbReference>
<organism evidence="4 5">
    <name type="scientific">Phenylobacterium parvum</name>
    <dbReference type="NCBI Taxonomy" id="2201350"/>
    <lineage>
        <taxon>Bacteria</taxon>
        <taxon>Pseudomonadati</taxon>
        <taxon>Pseudomonadota</taxon>
        <taxon>Alphaproteobacteria</taxon>
        <taxon>Caulobacterales</taxon>
        <taxon>Caulobacteraceae</taxon>
        <taxon>Phenylobacterium</taxon>
    </lineage>
</organism>
<keyword evidence="5" id="KW-1185">Reference proteome</keyword>
<dbReference type="PANTHER" id="PTHR34475:SF1">
    <property type="entry name" value="CYTOSKELETON PROTEIN RODZ"/>
    <property type="match status" value="1"/>
</dbReference>
<dbReference type="GO" id="GO:0003677">
    <property type="term" value="F:DNA binding"/>
    <property type="evidence" value="ECO:0007669"/>
    <property type="project" value="InterPro"/>
</dbReference>
<evidence type="ECO:0000259" key="3">
    <source>
        <dbReference type="SMART" id="SM00530"/>
    </source>
</evidence>
<evidence type="ECO:0000256" key="2">
    <source>
        <dbReference type="SAM" id="Phobius"/>
    </source>
</evidence>
<name>A0A2Z3I2I7_9CAUL</name>
<sequence length="326" mass="33693">MLSPGRVEGIVAAMAEEGSAEGEDRAGSSAPAPDLQDGEHVGAALRAIRESRGLSIADIAALTRIRPAYVEAIEALRLKELPSRPFTIGYIRAYAQALGFPGDAAIARFKADDPDRNDALRPPVGVRRMADPRLRLMVLAGVVILSAIVAWNLVRRGTLHDESRRPTTLVAASPPAATPAGPMSLGAPLPAPVESNAPPPYLTPGLEAQLSAALPEGMTSGEDPTLMDLGETFAARGAVNGVPAGAGRLVLQARRPTTLIVWGPDGAAWFARPLAAGEAYRAPDGARVTFETVEAGVMAVFVDGQARGVLPAGRTPAGAIALPPPA</sequence>
<evidence type="ECO:0000313" key="5">
    <source>
        <dbReference type="Proteomes" id="UP000247763"/>
    </source>
</evidence>
<dbReference type="KEGG" id="phb:HYN04_09540"/>
<gene>
    <name evidence="4" type="ORF">HYN04_09540</name>
</gene>
<dbReference type="Pfam" id="PF13413">
    <property type="entry name" value="HTH_25"/>
    <property type="match status" value="1"/>
</dbReference>
<dbReference type="AlphaFoldDB" id="A0A2Z3I2I7"/>
<proteinExistence type="predicted"/>
<evidence type="ECO:0000313" key="4">
    <source>
        <dbReference type="EMBL" id="AWM77978.1"/>
    </source>
</evidence>
<dbReference type="InterPro" id="IPR001387">
    <property type="entry name" value="Cro/C1-type_HTH"/>
</dbReference>
<dbReference type="SMART" id="SM00530">
    <property type="entry name" value="HTH_XRE"/>
    <property type="match status" value="1"/>
</dbReference>
<dbReference type="OrthoDB" id="9790252at2"/>
<dbReference type="GO" id="GO:0051301">
    <property type="term" value="P:cell division"/>
    <property type="evidence" value="ECO:0007669"/>
    <property type="project" value="UniProtKB-KW"/>
</dbReference>
<reference evidence="5" key="1">
    <citation type="submission" date="2018-05" db="EMBL/GenBank/DDBJ databases">
        <title>Genome sequencing of Phenylobacterium sp. HYN0004.</title>
        <authorList>
            <person name="Yi H."/>
            <person name="Baek C."/>
        </authorList>
    </citation>
    <scope>NUCLEOTIDE SEQUENCE [LARGE SCALE GENOMIC DNA]</scope>
    <source>
        <strain evidence="5">HYN0004</strain>
    </source>
</reference>
<feature type="region of interest" description="Disordered" evidence="1">
    <location>
        <begin position="17"/>
        <end position="37"/>
    </location>
</feature>
<feature type="region of interest" description="Disordered" evidence="1">
    <location>
        <begin position="162"/>
        <end position="191"/>
    </location>
</feature>
<dbReference type="EMBL" id="CP029479">
    <property type="protein sequence ID" value="AWM77978.1"/>
    <property type="molecule type" value="Genomic_DNA"/>
</dbReference>
<keyword evidence="2" id="KW-1133">Transmembrane helix</keyword>
<dbReference type="CDD" id="cd00093">
    <property type="entry name" value="HTH_XRE"/>
    <property type="match status" value="1"/>
</dbReference>
<keyword evidence="2" id="KW-0472">Membrane</keyword>
<dbReference type="InterPro" id="IPR010982">
    <property type="entry name" value="Lambda_DNA-bd_dom_sf"/>
</dbReference>
<accession>A0A2Z3I2I7</accession>
<feature type="compositionally biased region" description="Low complexity" evidence="1">
    <location>
        <begin position="166"/>
        <end position="182"/>
    </location>
</feature>
<protein>
    <submittedName>
        <fullName evidence="4">Cell division protein FtsQ</fullName>
    </submittedName>
</protein>
<keyword evidence="2" id="KW-0812">Transmembrane</keyword>
<keyword evidence="4" id="KW-0132">Cell division</keyword>
<dbReference type="InterPro" id="IPR050400">
    <property type="entry name" value="Bact_Cytoskel_RodZ"/>
</dbReference>
<feature type="domain" description="HTH cro/C1-type" evidence="3">
    <location>
        <begin position="44"/>
        <end position="105"/>
    </location>
</feature>
<keyword evidence="4" id="KW-0131">Cell cycle</keyword>
<evidence type="ECO:0000256" key="1">
    <source>
        <dbReference type="SAM" id="MobiDB-lite"/>
    </source>
</evidence>
<feature type="transmembrane region" description="Helical" evidence="2">
    <location>
        <begin position="136"/>
        <end position="154"/>
    </location>
</feature>
<dbReference type="PANTHER" id="PTHR34475">
    <property type="match status" value="1"/>
</dbReference>
<dbReference type="Gene3D" id="1.10.260.40">
    <property type="entry name" value="lambda repressor-like DNA-binding domains"/>
    <property type="match status" value="1"/>
</dbReference>
<dbReference type="Proteomes" id="UP000247763">
    <property type="component" value="Chromosome"/>
</dbReference>